<name>A0A239H3Y4_9BACT</name>
<sequence>MTREETLLVTWLLEHNVPEAKAFIPLLSKVTVKSSCKCGCPSMSFNFPVDSPMVEIPADFKRDFIGSVDGMDVGLILFAGQGVLSELEIYSLAGHEQPFGLPSLASLKVE</sequence>
<keyword evidence="2" id="KW-1185">Reference proteome</keyword>
<gene>
    <name evidence="1" type="ORF">SAMN05421770_102217</name>
</gene>
<evidence type="ECO:0000313" key="1">
    <source>
        <dbReference type="EMBL" id="SNS76109.1"/>
    </source>
</evidence>
<reference evidence="1 2" key="1">
    <citation type="submission" date="2017-06" db="EMBL/GenBank/DDBJ databases">
        <authorList>
            <person name="Kim H.J."/>
            <person name="Triplett B.A."/>
        </authorList>
    </citation>
    <scope>NUCLEOTIDE SEQUENCE [LARGE SCALE GENOMIC DNA]</scope>
    <source>
        <strain evidence="1 2">DSM 18704</strain>
    </source>
</reference>
<dbReference type="AlphaFoldDB" id="A0A239H3Y4"/>
<dbReference type="Proteomes" id="UP000198356">
    <property type="component" value="Unassembled WGS sequence"/>
</dbReference>
<organism evidence="1 2">
    <name type="scientific">Granulicella rosea</name>
    <dbReference type="NCBI Taxonomy" id="474952"/>
    <lineage>
        <taxon>Bacteria</taxon>
        <taxon>Pseudomonadati</taxon>
        <taxon>Acidobacteriota</taxon>
        <taxon>Terriglobia</taxon>
        <taxon>Terriglobales</taxon>
        <taxon>Acidobacteriaceae</taxon>
        <taxon>Granulicella</taxon>
    </lineage>
</organism>
<protein>
    <submittedName>
        <fullName evidence="1">Uncharacterized protein</fullName>
    </submittedName>
</protein>
<dbReference type="EMBL" id="FZOU01000002">
    <property type="protein sequence ID" value="SNS76109.1"/>
    <property type="molecule type" value="Genomic_DNA"/>
</dbReference>
<accession>A0A239H3Y4</accession>
<evidence type="ECO:0000313" key="2">
    <source>
        <dbReference type="Proteomes" id="UP000198356"/>
    </source>
</evidence>
<proteinExistence type="predicted"/>